<dbReference type="Proteomes" id="UP001143910">
    <property type="component" value="Unassembled WGS sequence"/>
</dbReference>
<organism evidence="1 2">
    <name type="scientific">Zarea fungicola</name>
    <dbReference type="NCBI Taxonomy" id="93591"/>
    <lineage>
        <taxon>Eukaryota</taxon>
        <taxon>Fungi</taxon>
        <taxon>Dikarya</taxon>
        <taxon>Ascomycota</taxon>
        <taxon>Pezizomycotina</taxon>
        <taxon>Sordariomycetes</taxon>
        <taxon>Hypocreomycetidae</taxon>
        <taxon>Hypocreales</taxon>
        <taxon>Cordycipitaceae</taxon>
        <taxon>Zarea</taxon>
    </lineage>
</organism>
<name>A0ACC1NPQ0_9HYPO</name>
<comment type="caution">
    <text evidence="1">The sequence shown here is derived from an EMBL/GenBank/DDBJ whole genome shotgun (WGS) entry which is preliminary data.</text>
</comment>
<dbReference type="EMBL" id="JANJQO010000166">
    <property type="protein sequence ID" value="KAJ2980890.1"/>
    <property type="molecule type" value="Genomic_DNA"/>
</dbReference>
<gene>
    <name evidence="1" type="ORF">NQ176_g2362</name>
</gene>
<evidence type="ECO:0000313" key="2">
    <source>
        <dbReference type="Proteomes" id="UP001143910"/>
    </source>
</evidence>
<protein>
    <submittedName>
        <fullName evidence="1">Uncharacterized protein</fullName>
    </submittedName>
</protein>
<proteinExistence type="predicted"/>
<sequence length="626" mass="69555">MSFNINNSNSNNNDNKYSDNDNDNDNENNNSGSTLSSNQGITSVPVDAILTITPANPEAKIEFSSVVDWLQEQNKDDNERDLQSHAKKYMHISQEPVLDGAVARVIQWRQNGPMSSSPLSSQGQASNSQGRSVSSHGQMSIVMPHSALAYPIWTGFYYLDLRQPPHQPSRGWTAGRFRRKNGNDLVLSVSNDDPNVRVRQNQALFQVSDLGRLIIRSLTRDPSFVNGEPLSRGNPFFLHHATSVLALGSLKYHVSYGPFAQSRRYQERAAAYLSQHLSTDPSALWALVETPREKSCIQIGEWHLTNAGTVGAGASGRVSIGINRSGQTVALKRFSIDGDRSQVLAQRKKLERITMLANKASEPRILGLRGVLNDDPVGNNRAVDIWFVLEPAIPETLAQTANQWLLMDKPSRMFGPLSIAPPLLRTLANTLGRERARHVMGEVLGALDFLHSNGWFHGDIKPQNIGVLNPHANRVQVVLLDMDEAYPMLAPGRIYRGEPGHTGGTVGWLSPEREMVGYDDSCDLWSVGVLALFMVNGKHPWRLSVNPWQPGDAYDEVRLRFHTLYWNALNQVQRWDDGAFADAVLGTLCHPYANHAQQEQKRLTAAEAMAMLGPLNENRESKRAKT</sequence>
<accession>A0ACC1NPQ0</accession>
<keyword evidence="2" id="KW-1185">Reference proteome</keyword>
<reference evidence="1" key="1">
    <citation type="submission" date="2022-08" db="EMBL/GenBank/DDBJ databases">
        <title>Genome Sequence of Lecanicillium fungicola.</title>
        <authorList>
            <person name="Buettner E."/>
        </authorList>
    </citation>
    <scope>NUCLEOTIDE SEQUENCE</scope>
    <source>
        <strain evidence="1">Babe33</strain>
    </source>
</reference>
<evidence type="ECO:0000313" key="1">
    <source>
        <dbReference type="EMBL" id="KAJ2980890.1"/>
    </source>
</evidence>